<evidence type="ECO:0000256" key="1">
    <source>
        <dbReference type="ARBA" id="ARBA00022737"/>
    </source>
</evidence>
<dbReference type="EMBL" id="DVLU01000007">
    <property type="protein sequence ID" value="HIT84491.1"/>
    <property type="molecule type" value="Genomic_DNA"/>
</dbReference>
<dbReference type="AlphaFoldDB" id="A0A9D1H1R8"/>
<reference evidence="3" key="1">
    <citation type="submission" date="2020-10" db="EMBL/GenBank/DDBJ databases">
        <authorList>
            <person name="Gilroy R."/>
        </authorList>
    </citation>
    <scope>NUCLEOTIDE SEQUENCE</scope>
    <source>
        <strain evidence="3">CHK181-108</strain>
    </source>
</reference>
<evidence type="ECO:0000259" key="2">
    <source>
        <dbReference type="PROSITE" id="PS51272"/>
    </source>
</evidence>
<comment type="caution">
    <text evidence="3">The sequence shown here is derived from an EMBL/GenBank/DDBJ whole genome shotgun (WGS) entry which is preliminary data.</text>
</comment>
<feature type="domain" description="SLH" evidence="2">
    <location>
        <begin position="16"/>
        <end position="73"/>
    </location>
</feature>
<proteinExistence type="predicted"/>
<evidence type="ECO:0000313" key="3">
    <source>
        <dbReference type="EMBL" id="HIT84491.1"/>
    </source>
</evidence>
<dbReference type="Proteomes" id="UP000824165">
    <property type="component" value="Unassembled WGS sequence"/>
</dbReference>
<evidence type="ECO:0000313" key="4">
    <source>
        <dbReference type="Proteomes" id="UP000824165"/>
    </source>
</evidence>
<protein>
    <submittedName>
        <fullName evidence="3">S-layer homology domain-containing protein</fullName>
    </submittedName>
</protein>
<accession>A0A9D1H1R8</accession>
<keyword evidence="1" id="KW-0677">Repeat</keyword>
<dbReference type="Pfam" id="PF00395">
    <property type="entry name" value="SLH"/>
    <property type="match status" value="1"/>
</dbReference>
<sequence>YRLADYSGADMTAGETAEFGDAEAVSDYAAEAVSWAFGEDIINGYGDGTFKPQNTVTRAETAQILRNFSVEIY</sequence>
<organism evidence="3 4">
    <name type="scientific">Candidatus Ornithomonoglobus intestinigallinarum</name>
    <dbReference type="NCBI Taxonomy" id="2840894"/>
    <lineage>
        <taxon>Bacteria</taxon>
        <taxon>Bacillati</taxon>
        <taxon>Bacillota</taxon>
        <taxon>Clostridia</taxon>
        <taxon>Candidatus Ornithomonoglobus</taxon>
    </lineage>
</organism>
<dbReference type="InterPro" id="IPR001119">
    <property type="entry name" value="SLH_dom"/>
</dbReference>
<feature type="non-terminal residue" evidence="3">
    <location>
        <position position="1"/>
    </location>
</feature>
<reference evidence="3" key="2">
    <citation type="journal article" date="2021" name="PeerJ">
        <title>Extensive microbial diversity within the chicken gut microbiome revealed by metagenomics and culture.</title>
        <authorList>
            <person name="Gilroy R."/>
            <person name="Ravi A."/>
            <person name="Getino M."/>
            <person name="Pursley I."/>
            <person name="Horton D.L."/>
            <person name="Alikhan N.F."/>
            <person name="Baker D."/>
            <person name="Gharbi K."/>
            <person name="Hall N."/>
            <person name="Watson M."/>
            <person name="Adriaenssens E.M."/>
            <person name="Foster-Nyarko E."/>
            <person name="Jarju S."/>
            <person name="Secka A."/>
            <person name="Antonio M."/>
            <person name="Oren A."/>
            <person name="Chaudhuri R.R."/>
            <person name="La Ragione R."/>
            <person name="Hildebrand F."/>
            <person name="Pallen M.J."/>
        </authorList>
    </citation>
    <scope>NUCLEOTIDE SEQUENCE</scope>
    <source>
        <strain evidence="3">CHK181-108</strain>
    </source>
</reference>
<dbReference type="PROSITE" id="PS51272">
    <property type="entry name" value="SLH"/>
    <property type="match status" value="1"/>
</dbReference>
<name>A0A9D1H1R8_9FIRM</name>
<gene>
    <name evidence="3" type="ORF">IAA60_01160</name>
</gene>